<dbReference type="InterPro" id="IPR036291">
    <property type="entry name" value="NAD(P)-bd_dom_sf"/>
</dbReference>
<dbReference type="PANTHER" id="PTHR43833">
    <property type="entry name" value="POTASSIUM CHANNEL PROTEIN 2-RELATED-RELATED"/>
    <property type="match status" value="1"/>
</dbReference>
<dbReference type="RefSeq" id="WP_221250486.1">
    <property type="nucleotide sequence ID" value="NZ_AP024355.1"/>
</dbReference>
<keyword evidence="4" id="KW-1185">Reference proteome</keyword>
<dbReference type="InterPro" id="IPR036721">
    <property type="entry name" value="RCK_C_sf"/>
</dbReference>
<protein>
    <submittedName>
        <fullName evidence="3">Potassium transporter Trk</fullName>
    </submittedName>
</protein>
<dbReference type="PANTHER" id="PTHR43833:SF7">
    <property type="entry name" value="KTR SYSTEM POTASSIUM UPTAKE PROTEIN C"/>
    <property type="match status" value="1"/>
</dbReference>
<reference evidence="3 4" key="2">
    <citation type="journal article" date="2021" name="Int. J. Syst. Evol. Microbiol.">
        <title>Isolation and Polyphasic Characterization of Desulfuromonas versatilis sp. Nov., an Electrogenic Bacteria Capable of Versatile Metabolism Isolated from a Graphene Oxide-Reducing Enrichment Culture.</title>
        <authorList>
            <person name="Xie L."/>
            <person name="Yoshida N."/>
            <person name="Ishii S."/>
            <person name="Meng L."/>
        </authorList>
    </citation>
    <scope>NUCLEOTIDE SEQUENCE [LARGE SCALE GENOMIC DNA]</scope>
    <source>
        <strain evidence="3 4">NIT-T3</strain>
    </source>
</reference>
<dbReference type="SUPFAM" id="SSF51735">
    <property type="entry name" value="NAD(P)-binding Rossmann-fold domains"/>
    <property type="match status" value="1"/>
</dbReference>
<dbReference type="PROSITE" id="PS51201">
    <property type="entry name" value="RCK_N"/>
    <property type="match status" value="1"/>
</dbReference>
<sequence>MKRFCVIGLGNFGFHVATTLYSEGHEVVAIDTDRDKVQRVREHSSYAILGDAASKEFLKGQGIDEMDGVVVSTGERSHLSTLITLYLKELKVPRIVVKALDEDHGRILEKVGATEVIYPEKDMAVKTARSLSSPNILDVIPISEDFSITEVGPPRHMVGKTLIQLDLRRRFNVTVIGVKEMLTGNFVTLPPADYMIKDSDLLVLIGKPLDIERACQAK</sequence>
<evidence type="ECO:0000259" key="2">
    <source>
        <dbReference type="PROSITE" id="PS51202"/>
    </source>
</evidence>
<dbReference type="Proteomes" id="UP001319827">
    <property type="component" value="Chromosome"/>
</dbReference>
<evidence type="ECO:0000259" key="1">
    <source>
        <dbReference type="PROSITE" id="PS51201"/>
    </source>
</evidence>
<dbReference type="Pfam" id="PF02254">
    <property type="entry name" value="TrkA_N"/>
    <property type="match status" value="1"/>
</dbReference>
<dbReference type="EMBL" id="AP024355">
    <property type="protein sequence ID" value="BCR03002.1"/>
    <property type="molecule type" value="Genomic_DNA"/>
</dbReference>
<dbReference type="Gene3D" id="3.30.70.1450">
    <property type="entry name" value="Regulator of K+ conductance, C-terminal domain"/>
    <property type="match status" value="1"/>
</dbReference>
<proteinExistence type="predicted"/>
<organism evidence="3 4">
    <name type="scientific">Desulfuromonas versatilis</name>
    <dbReference type="NCBI Taxonomy" id="2802975"/>
    <lineage>
        <taxon>Bacteria</taxon>
        <taxon>Pseudomonadati</taxon>
        <taxon>Thermodesulfobacteriota</taxon>
        <taxon>Desulfuromonadia</taxon>
        <taxon>Desulfuromonadales</taxon>
        <taxon>Desulfuromonadaceae</taxon>
        <taxon>Desulfuromonas</taxon>
    </lineage>
</organism>
<dbReference type="Gene3D" id="3.40.50.720">
    <property type="entry name" value="NAD(P)-binding Rossmann-like Domain"/>
    <property type="match status" value="1"/>
</dbReference>
<gene>
    <name evidence="3" type="ORF">DESUT3_00710</name>
</gene>
<dbReference type="InterPro" id="IPR050721">
    <property type="entry name" value="Trk_Ktr_HKT_K-transport"/>
</dbReference>
<feature type="domain" description="RCK N-terminal" evidence="1">
    <location>
        <begin position="1"/>
        <end position="118"/>
    </location>
</feature>
<name>A0ABM8HLN9_9BACT</name>
<feature type="domain" description="RCK C-terminal" evidence="2">
    <location>
        <begin position="134"/>
        <end position="218"/>
    </location>
</feature>
<dbReference type="PROSITE" id="PS51202">
    <property type="entry name" value="RCK_C"/>
    <property type="match status" value="1"/>
</dbReference>
<dbReference type="InterPro" id="IPR003148">
    <property type="entry name" value="RCK_N"/>
</dbReference>
<evidence type="ECO:0000313" key="4">
    <source>
        <dbReference type="Proteomes" id="UP001319827"/>
    </source>
</evidence>
<evidence type="ECO:0000313" key="3">
    <source>
        <dbReference type="EMBL" id="BCR03002.1"/>
    </source>
</evidence>
<accession>A0ABM8HLN9</accession>
<dbReference type="SUPFAM" id="SSF116726">
    <property type="entry name" value="TrkA C-terminal domain-like"/>
    <property type="match status" value="1"/>
</dbReference>
<dbReference type="Pfam" id="PF02080">
    <property type="entry name" value="TrkA_C"/>
    <property type="match status" value="1"/>
</dbReference>
<reference evidence="3 4" key="1">
    <citation type="journal article" date="2016" name="C (Basel)">
        <title>Selective Growth of and Electricity Production by Marine Exoelectrogenic Bacteria in Self-Aggregated Hydrogel of Microbially Reduced Graphene Oxide.</title>
        <authorList>
            <person name="Yoshida N."/>
            <person name="Goto Y."/>
            <person name="Miyata Y."/>
        </authorList>
    </citation>
    <scope>NUCLEOTIDE SEQUENCE [LARGE SCALE GENOMIC DNA]</scope>
    <source>
        <strain evidence="3 4">NIT-T3</strain>
    </source>
</reference>
<dbReference type="InterPro" id="IPR006037">
    <property type="entry name" value="RCK_C"/>
</dbReference>